<feature type="non-terminal residue" evidence="1">
    <location>
        <position position="41"/>
    </location>
</feature>
<feature type="non-terminal residue" evidence="1">
    <location>
        <position position="1"/>
    </location>
</feature>
<dbReference type="EMBL" id="CAJVPW010034384">
    <property type="protein sequence ID" value="CAG8733393.1"/>
    <property type="molecule type" value="Genomic_DNA"/>
</dbReference>
<organism evidence="1 2">
    <name type="scientific">Cetraspora pellucida</name>
    <dbReference type="NCBI Taxonomy" id="1433469"/>
    <lineage>
        <taxon>Eukaryota</taxon>
        <taxon>Fungi</taxon>
        <taxon>Fungi incertae sedis</taxon>
        <taxon>Mucoromycota</taxon>
        <taxon>Glomeromycotina</taxon>
        <taxon>Glomeromycetes</taxon>
        <taxon>Diversisporales</taxon>
        <taxon>Gigasporaceae</taxon>
        <taxon>Cetraspora</taxon>
    </lineage>
</organism>
<evidence type="ECO:0000313" key="2">
    <source>
        <dbReference type="Proteomes" id="UP000789366"/>
    </source>
</evidence>
<protein>
    <submittedName>
        <fullName evidence="1">16018_t:CDS:1</fullName>
    </submittedName>
</protein>
<comment type="caution">
    <text evidence="1">The sequence shown here is derived from an EMBL/GenBank/DDBJ whole genome shotgun (WGS) entry which is preliminary data.</text>
</comment>
<accession>A0ACA9Q1Z0</accession>
<name>A0ACA9Q1Z0_9GLOM</name>
<reference evidence="1" key="1">
    <citation type="submission" date="2021-06" db="EMBL/GenBank/DDBJ databases">
        <authorList>
            <person name="Kallberg Y."/>
            <person name="Tangrot J."/>
            <person name="Rosling A."/>
        </authorList>
    </citation>
    <scope>NUCLEOTIDE SEQUENCE</scope>
    <source>
        <strain evidence="1">28 12/20/2015</strain>
    </source>
</reference>
<sequence>ADSEYNNLEYSNSKLLIYESESSNKEEFNNSETELSKEEAE</sequence>
<gene>
    <name evidence="1" type="ORF">SPELUC_LOCUS13272</name>
</gene>
<dbReference type="Proteomes" id="UP000789366">
    <property type="component" value="Unassembled WGS sequence"/>
</dbReference>
<keyword evidence="2" id="KW-1185">Reference proteome</keyword>
<evidence type="ECO:0000313" key="1">
    <source>
        <dbReference type="EMBL" id="CAG8733393.1"/>
    </source>
</evidence>
<proteinExistence type="predicted"/>